<dbReference type="SUPFAM" id="SSF51316">
    <property type="entry name" value="Mss4-like"/>
    <property type="match status" value="2"/>
</dbReference>
<dbReference type="PROSITE" id="PS51891">
    <property type="entry name" value="CENP_V_GFA"/>
    <property type="match status" value="2"/>
</dbReference>
<comment type="caution">
    <text evidence="5">The sequence shown here is derived from an EMBL/GenBank/DDBJ whole genome shotgun (WGS) entry which is preliminary data.</text>
</comment>
<keyword evidence="3" id="KW-0862">Zinc</keyword>
<dbReference type="Proteomes" id="UP001220324">
    <property type="component" value="Unassembled WGS sequence"/>
</dbReference>
<gene>
    <name evidence="5" type="ORF">N7494_012456</name>
</gene>
<evidence type="ECO:0000313" key="6">
    <source>
        <dbReference type="Proteomes" id="UP001220324"/>
    </source>
</evidence>
<comment type="similarity">
    <text evidence="1">Belongs to the Gfa family.</text>
</comment>
<feature type="domain" description="CENP-V/GFA" evidence="4">
    <location>
        <begin position="110"/>
        <end position="218"/>
    </location>
</feature>
<organism evidence="5 6">
    <name type="scientific">Penicillium frequentans</name>
    <dbReference type="NCBI Taxonomy" id="3151616"/>
    <lineage>
        <taxon>Eukaryota</taxon>
        <taxon>Fungi</taxon>
        <taxon>Dikarya</taxon>
        <taxon>Ascomycota</taxon>
        <taxon>Pezizomycotina</taxon>
        <taxon>Eurotiomycetes</taxon>
        <taxon>Eurotiomycetidae</taxon>
        <taxon>Eurotiales</taxon>
        <taxon>Aspergillaceae</taxon>
        <taxon>Penicillium</taxon>
    </lineage>
</organism>
<proteinExistence type="inferred from homology"/>
<evidence type="ECO:0000256" key="2">
    <source>
        <dbReference type="ARBA" id="ARBA00022723"/>
    </source>
</evidence>
<dbReference type="EMBL" id="JAQIZZ010000008">
    <property type="protein sequence ID" value="KAJ5525806.1"/>
    <property type="molecule type" value="Genomic_DNA"/>
</dbReference>
<evidence type="ECO:0000313" key="5">
    <source>
        <dbReference type="EMBL" id="KAJ5525806.1"/>
    </source>
</evidence>
<dbReference type="Gene3D" id="2.170.150.70">
    <property type="match status" value="2"/>
</dbReference>
<evidence type="ECO:0000256" key="3">
    <source>
        <dbReference type="ARBA" id="ARBA00022833"/>
    </source>
</evidence>
<sequence length="218" mass="24205">MCSKKGYLWIFPEKSQFRITSGQQVMASYAENGRSGEHFFCPSCGTGIMAKDHMIQEGESNIAVNARALFGVNPFTLEFKVRDSPYDSESVSAPFHGQLPKASGDNLKLYTGGCYCGAVTIAVKLNPLSDVEIKEDNCSICQRNANICIYPHRDNVSIHGAENISEYLFQRQFNGHCFCRWHWMAFQLGVSDVEALLILFKGVLTPTHTPVHLVGNSS</sequence>
<protein>
    <submittedName>
        <fullName evidence="5">Mss4-like protein</fullName>
    </submittedName>
</protein>
<dbReference type="AlphaFoldDB" id="A0AAD6CLR0"/>
<keyword evidence="2" id="KW-0479">Metal-binding</keyword>
<dbReference type="PANTHER" id="PTHR28620:SF1">
    <property type="entry name" value="CENP-V_GFA DOMAIN-CONTAINING PROTEIN"/>
    <property type="match status" value="1"/>
</dbReference>
<evidence type="ECO:0000256" key="1">
    <source>
        <dbReference type="ARBA" id="ARBA00005495"/>
    </source>
</evidence>
<dbReference type="InterPro" id="IPR006913">
    <property type="entry name" value="CENP-V/GFA"/>
</dbReference>
<dbReference type="InterPro" id="IPR011057">
    <property type="entry name" value="Mss4-like_sf"/>
</dbReference>
<dbReference type="PANTHER" id="PTHR28620">
    <property type="entry name" value="CENTROMERE PROTEIN V"/>
    <property type="match status" value="1"/>
</dbReference>
<dbReference type="InterPro" id="IPR052355">
    <property type="entry name" value="CENP-V-like"/>
</dbReference>
<dbReference type="GO" id="GO:0016846">
    <property type="term" value="F:carbon-sulfur lyase activity"/>
    <property type="evidence" value="ECO:0007669"/>
    <property type="project" value="InterPro"/>
</dbReference>
<evidence type="ECO:0000259" key="4">
    <source>
        <dbReference type="PROSITE" id="PS51891"/>
    </source>
</evidence>
<accession>A0AAD6CLR0</accession>
<reference evidence="5 6" key="1">
    <citation type="journal article" date="2023" name="IMA Fungus">
        <title>Comparative genomic study of the Penicillium genus elucidates a diverse pangenome and 15 lateral gene transfer events.</title>
        <authorList>
            <person name="Petersen C."/>
            <person name="Sorensen T."/>
            <person name="Nielsen M.R."/>
            <person name="Sondergaard T.E."/>
            <person name="Sorensen J.L."/>
            <person name="Fitzpatrick D.A."/>
            <person name="Frisvad J.C."/>
            <person name="Nielsen K.L."/>
        </authorList>
    </citation>
    <scope>NUCLEOTIDE SEQUENCE [LARGE SCALE GENOMIC DNA]</scope>
    <source>
        <strain evidence="5 6">IBT 35679</strain>
    </source>
</reference>
<keyword evidence="6" id="KW-1185">Reference proteome</keyword>
<feature type="domain" description="CENP-V/GFA" evidence="4">
    <location>
        <begin position="1"/>
        <end position="87"/>
    </location>
</feature>
<name>A0AAD6CLR0_9EURO</name>
<dbReference type="GO" id="GO:0046872">
    <property type="term" value="F:metal ion binding"/>
    <property type="evidence" value="ECO:0007669"/>
    <property type="project" value="UniProtKB-KW"/>
</dbReference>